<feature type="domain" description="DUF6533" evidence="2">
    <location>
        <begin position="21"/>
        <end position="65"/>
    </location>
</feature>
<accession>A0A8H7XSN2</accession>
<feature type="transmembrane region" description="Helical" evidence="1">
    <location>
        <begin position="122"/>
        <end position="145"/>
    </location>
</feature>
<evidence type="ECO:0000313" key="3">
    <source>
        <dbReference type="EMBL" id="KAG5164789.1"/>
    </source>
</evidence>
<proteinExistence type="predicted"/>
<keyword evidence="1" id="KW-0812">Transmembrane</keyword>
<sequence length="318" mass="35883">MATLSPAVIVEVVRGLNTVRYALLAGGTFFVYDWVLTLGMEVELIWKSKWNYIKVLYLFQRYLTFYDTFYAAFQLQFGSDMAAESCRNLFTQMGVSYMVGIIAAETLCSLRIWAVWNQDRRFFIVYPICVIAIWVPSTVAMASAIRNSKYTSAPYPGFVGCLTINAKAVHLEYVWAALLVYDALSLVFVVIPGLQLYRHGIMGHSRLSNVVFRDGVIYYITLFIFSLLNIIFTVSLPVATRSSLATMGRTLHSTLASRVLLHMRDTVSRRDEVGADRNHGRGPNVHITRTTHHDHLEADDAQAFTQTTTYGSDILAKD</sequence>
<dbReference type="InterPro" id="IPR045340">
    <property type="entry name" value="DUF6533"/>
</dbReference>
<comment type="caution">
    <text evidence="3">The sequence shown here is derived from an EMBL/GenBank/DDBJ whole genome shotgun (WGS) entry which is preliminary data.</text>
</comment>
<reference evidence="3" key="1">
    <citation type="submission" date="2021-02" db="EMBL/GenBank/DDBJ databases">
        <title>Psilocybe cubensis genome.</title>
        <authorList>
            <person name="Mckernan K.J."/>
            <person name="Crawford S."/>
            <person name="Trippe A."/>
            <person name="Kane L.T."/>
            <person name="Mclaughlin S."/>
        </authorList>
    </citation>
    <scope>NUCLEOTIDE SEQUENCE [LARGE SCALE GENOMIC DNA]</scope>
    <source>
        <strain evidence="3">MGC-MH-2018</strain>
    </source>
</reference>
<feature type="transmembrane region" description="Helical" evidence="1">
    <location>
        <begin position="94"/>
        <end position="116"/>
    </location>
</feature>
<name>A0A8H7XSN2_PSICU</name>
<feature type="transmembrane region" description="Helical" evidence="1">
    <location>
        <begin position="173"/>
        <end position="197"/>
    </location>
</feature>
<evidence type="ECO:0000256" key="1">
    <source>
        <dbReference type="SAM" id="Phobius"/>
    </source>
</evidence>
<protein>
    <recommendedName>
        <fullName evidence="2">DUF6533 domain-containing protein</fullName>
    </recommendedName>
</protein>
<dbReference type="EMBL" id="JAFIQS010000011">
    <property type="protein sequence ID" value="KAG5164789.1"/>
    <property type="molecule type" value="Genomic_DNA"/>
</dbReference>
<feature type="transmembrane region" description="Helical" evidence="1">
    <location>
        <begin position="21"/>
        <end position="40"/>
    </location>
</feature>
<keyword evidence="1" id="KW-1133">Transmembrane helix</keyword>
<feature type="transmembrane region" description="Helical" evidence="1">
    <location>
        <begin position="217"/>
        <end position="239"/>
    </location>
</feature>
<gene>
    <name evidence="3" type="ORF">JR316_010431</name>
</gene>
<organism evidence="3">
    <name type="scientific">Psilocybe cubensis</name>
    <name type="common">Psychedelic mushroom</name>
    <name type="synonym">Stropharia cubensis</name>
    <dbReference type="NCBI Taxonomy" id="181762"/>
    <lineage>
        <taxon>Eukaryota</taxon>
        <taxon>Fungi</taxon>
        <taxon>Dikarya</taxon>
        <taxon>Basidiomycota</taxon>
        <taxon>Agaricomycotina</taxon>
        <taxon>Agaricomycetes</taxon>
        <taxon>Agaricomycetidae</taxon>
        <taxon>Agaricales</taxon>
        <taxon>Agaricineae</taxon>
        <taxon>Strophariaceae</taxon>
        <taxon>Psilocybe</taxon>
    </lineage>
</organism>
<evidence type="ECO:0000259" key="2">
    <source>
        <dbReference type="Pfam" id="PF20151"/>
    </source>
</evidence>
<dbReference type="AlphaFoldDB" id="A0A8H7XSN2"/>
<keyword evidence="1" id="KW-0472">Membrane</keyword>
<dbReference type="Pfam" id="PF20151">
    <property type="entry name" value="DUF6533"/>
    <property type="match status" value="1"/>
</dbReference>